<comment type="subcellular location">
    <subcellularLocation>
        <location evidence="1 9">Endoplasmic reticulum membrane</location>
        <topology evidence="1 9">Multi-pass membrane protein</topology>
    </subcellularLocation>
</comment>
<evidence type="ECO:0000256" key="6">
    <source>
        <dbReference type="ARBA" id="ARBA00022989"/>
    </source>
</evidence>
<dbReference type="PANTHER" id="PTHR13085:SF0">
    <property type="entry name" value="SIGNAL PEPTIDASE COMPLEX SUBUNIT 2"/>
    <property type="match status" value="1"/>
</dbReference>
<dbReference type="Pfam" id="PF06703">
    <property type="entry name" value="SPC25"/>
    <property type="match status" value="1"/>
</dbReference>
<name>A0A6V1KYX0_HETAK</name>
<dbReference type="AlphaFoldDB" id="A0A6V1KYX0"/>
<keyword evidence="4 9" id="KW-0812">Transmembrane</keyword>
<evidence type="ECO:0000313" key="10">
    <source>
        <dbReference type="EMBL" id="CAE0634653.1"/>
    </source>
</evidence>
<evidence type="ECO:0000256" key="2">
    <source>
        <dbReference type="ARBA" id="ARBA00007324"/>
    </source>
</evidence>
<gene>
    <name evidence="10" type="ORF">HAKA00212_LOCUS13393</name>
</gene>
<keyword evidence="6 9" id="KW-1133">Transmembrane helix</keyword>
<evidence type="ECO:0000256" key="8">
    <source>
        <dbReference type="ARBA" id="ARBA00045608"/>
    </source>
</evidence>
<comment type="function">
    <text evidence="8 9">Component of the signal peptidase complex (SPC) which catalyzes the cleavage of N-terminal signal sequences from nascent proteins as they are translocated into the lumen of the endoplasmic reticulum. Enhances the enzymatic activity of SPC and facilitates the interactions between different components of the translocation site.</text>
</comment>
<comment type="similarity">
    <text evidence="2 9">Belongs to the SPCS2 family.</text>
</comment>
<evidence type="ECO:0000256" key="5">
    <source>
        <dbReference type="ARBA" id="ARBA00022824"/>
    </source>
</evidence>
<keyword evidence="5 9" id="KW-0256">Endoplasmic reticulum</keyword>
<evidence type="ECO:0000256" key="9">
    <source>
        <dbReference type="RuleBase" id="RU368033"/>
    </source>
</evidence>
<accession>A0A6V1KYX0</accession>
<feature type="transmembrane region" description="Helical" evidence="9">
    <location>
        <begin position="78"/>
        <end position="100"/>
    </location>
</feature>
<keyword evidence="7 9" id="KW-0472">Membrane</keyword>
<dbReference type="PANTHER" id="PTHR13085">
    <property type="entry name" value="MICROSOMAL SIGNAL PEPTIDASE 25 KDA SUBUNIT"/>
    <property type="match status" value="1"/>
</dbReference>
<dbReference type="GO" id="GO:0005787">
    <property type="term" value="C:signal peptidase complex"/>
    <property type="evidence" value="ECO:0007669"/>
    <property type="project" value="UniProtKB-UniRule"/>
</dbReference>
<organism evidence="10">
    <name type="scientific">Heterosigma akashiwo</name>
    <name type="common">Chromophytic alga</name>
    <name type="synonym">Heterosigma carterae</name>
    <dbReference type="NCBI Taxonomy" id="2829"/>
    <lineage>
        <taxon>Eukaryota</taxon>
        <taxon>Sar</taxon>
        <taxon>Stramenopiles</taxon>
        <taxon>Ochrophyta</taxon>
        <taxon>Raphidophyceae</taxon>
        <taxon>Chattonellales</taxon>
        <taxon>Chattonellaceae</taxon>
        <taxon>Heterosigma</taxon>
    </lineage>
</organism>
<dbReference type="EMBL" id="HBIU01029064">
    <property type="protein sequence ID" value="CAE0634653.1"/>
    <property type="molecule type" value="Transcribed_RNA"/>
</dbReference>
<dbReference type="GO" id="GO:0006465">
    <property type="term" value="P:signal peptide processing"/>
    <property type="evidence" value="ECO:0007669"/>
    <property type="project" value="UniProtKB-UniRule"/>
</dbReference>
<dbReference type="InterPro" id="IPR009582">
    <property type="entry name" value="Spc2/SPCS2"/>
</dbReference>
<evidence type="ECO:0000256" key="3">
    <source>
        <dbReference type="ARBA" id="ARBA00017057"/>
    </source>
</evidence>
<evidence type="ECO:0000256" key="4">
    <source>
        <dbReference type="ARBA" id="ARBA00022692"/>
    </source>
</evidence>
<evidence type="ECO:0000256" key="1">
    <source>
        <dbReference type="ARBA" id="ARBA00004477"/>
    </source>
</evidence>
<feature type="transmembrane region" description="Helical" evidence="9">
    <location>
        <begin position="52"/>
        <end position="72"/>
    </location>
</feature>
<protein>
    <recommendedName>
        <fullName evidence="3 9">Signal peptidase complex subunit 2</fullName>
    </recommendedName>
</protein>
<dbReference type="GO" id="GO:0045047">
    <property type="term" value="P:protein targeting to ER"/>
    <property type="evidence" value="ECO:0007669"/>
    <property type="project" value="TreeGrafter"/>
</dbReference>
<sequence length="183" mass="20897">MGNSSSEPEENYPKIDTGDFMKVKQTLDDSLTEHLKDDLGFKENTALGNVKLLLMFASCCFALAAQFWPVDFPESRPVLFLCCASYFILSGVIQFIMSFIEVDMIFQTLPGNGCPKLRICTNFPRFQTDYEIRIQEDAKGTKNVATTKLFIGKVFTKKGEFWEEGFRDEVTNAIEKFKSKKYD</sequence>
<dbReference type="GO" id="GO:0008233">
    <property type="term" value="F:peptidase activity"/>
    <property type="evidence" value="ECO:0007669"/>
    <property type="project" value="UniProtKB-UniRule"/>
</dbReference>
<proteinExistence type="inferred from homology"/>
<reference evidence="10" key="1">
    <citation type="submission" date="2021-01" db="EMBL/GenBank/DDBJ databases">
        <authorList>
            <person name="Corre E."/>
            <person name="Pelletier E."/>
            <person name="Niang G."/>
            <person name="Scheremetjew M."/>
            <person name="Finn R."/>
            <person name="Kale V."/>
            <person name="Holt S."/>
            <person name="Cochrane G."/>
            <person name="Meng A."/>
            <person name="Brown T."/>
            <person name="Cohen L."/>
        </authorList>
    </citation>
    <scope>NUCLEOTIDE SEQUENCE</scope>
    <source>
        <strain evidence="10">CCMP3107</strain>
    </source>
</reference>
<evidence type="ECO:0000256" key="7">
    <source>
        <dbReference type="ARBA" id="ARBA00023136"/>
    </source>
</evidence>